<protein>
    <submittedName>
        <fullName evidence="3">FecR domain-containing protein</fullName>
    </submittedName>
</protein>
<dbReference type="Gene3D" id="3.55.50.30">
    <property type="match status" value="1"/>
</dbReference>
<dbReference type="RefSeq" id="WP_321563474.1">
    <property type="nucleotide sequence ID" value="NZ_CP139558.1"/>
</dbReference>
<dbReference type="PANTHER" id="PTHR30273:SF2">
    <property type="entry name" value="PROTEIN FECR"/>
    <property type="match status" value="1"/>
</dbReference>
<gene>
    <name evidence="3" type="ORF">SNE25_02290</name>
</gene>
<dbReference type="Proteomes" id="UP001324380">
    <property type="component" value="Chromosome"/>
</dbReference>
<name>A0ABZ0TNI6_9SPHI</name>
<organism evidence="3 4">
    <name type="scientific">Mucilaginibacter sabulilitoris</name>
    <dbReference type="NCBI Taxonomy" id="1173583"/>
    <lineage>
        <taxon>Bacteria</taxon>
        <taxon>Pseudomonadati</taxon>
        <taxon>Bacteroidota</taxon>
        <taxon>Sphingobacteriia</taxon>
        <taxon>Sphingobacteriales</taxon>
        <taxon>Sphingobacteriaceae</taxon>
        <taxon>Mucilaginibacter</taxon>
    </lineage>
</organism>
<evidence type="ECO:0000313" key="3">
    <source>
        <dbReference type="EMBL" id="WPU94351.1"/>
    </source>
</evidence>
<dbReference type="InterPro" id="IPR012373">
    <property type="entry name" value="Ferrdict_sens_TM"/>
</dbReference>
<dbReference type="Pfam" id="PF04773">
    <property type="entry name" value="FecR"/>
    <property type="match status" value="1"/>
</dbReference>
<dbReference type="InterPro" id="IPR032508">
    <property type="entry name" value="FecR_C"/>
</dbReference>
<evidence type="ECO:0000259" key="2">
    <source>
        <dbReference type="Pfam" id="PF16344"/>
    </source>
</evidence>
<dbReference type="Gene3D" id="2.60.120.1440">
    <property type="match status" value="1"/>
</dbReference>
<dbReference type="Pfam" id="PF16344">
    <property type="entry name" value="FecR_C"/>
    <property type="match status" value="1"/>
</dbReference>
<evidence type="ECO:0000313" key="4">
    <source>
        <dbReference type="Proteomes" id="UP001324380"/>
    </source>
</evidence>
<dbReference type="PANTHER" id="PTHR30273">
    <property type="entry name" value="PERIPLASMIC SIGNAL SENSOR AND SIGMA FACTOR ACTIVATOR FECR-RELATED"/>
    <property type="match status" value="1"/>
</dbReference>
<keyword evidence="4" id="KW-1185">Reference proteome</keyword>
<evidence type="ECO:0000259" key="1">
    <source>
        <dbReference type="Pfam" id="PF04773"/>
    </source>
</evidence>
<sequence>MMEWRKPASGNKTGEDHLQDEEAMLAVEKEMLCNIHKEIFGKWYFIKTTAAKYTMAASLLLMCCASFFYARFSKTDINRITVVVKKGNIKMVTLPDGSTVWLNSGSIIKFPEQFGKTREIQLINGEAYFDVKHDSHSPFIVHYGHLHARVLGTAFNIKSYKNIHDVRLTVTRGRVEVGNKAASFGVLTLDKEIIFDQKKGTHRIRTVDAEKIAAWRSNEINLYNVPFDELIMRLESIYGIHVNYDQTNTNHLTATIHFTGGNTLQYVLEIIKTIYHLNYDIKGKEVYLKKS</sequence>
<feature type="domain" description="Protein FecR C-terminal" evidence="2">
    <location>
        <begin position="220"/>
        <end position="287"/>
    </location>
</feature>
<proteinExistence type="predicted"/>
<feature type="domain" description="FecR protein" evidence="1">
    <location>
        <begin position="81"/>
        <end position="176"/>
    </location>
</feature>
<accession>A0ABZ0TNI6</accession>
<dbReference type="InterPro" id="IPR006860">
    <property type="entry name" value="FecR"/>
</dbReference>
<reference evidence="3 4" key="1">
    <citation type="submission" date="2023-11" db="EMBL/GenBank/DDBJ databases">
        <title>Analysis of the Genomes of Mucilaginibacter gossypii cycad 4 and M. sabulilitoris SNA2: microbes with the potential for plant growth promotion.</title>
        <authorList>
            <person name="Hirsch A.M."/>
            <person name="Humm E."/>
            <person name="Rubbi M."/>
            <person name="Del Vecchio G."/>
            <person name="Ha S.M."/>
            <person name="Pellegrini M."/>
            <person name="Gunsalus R.P."/>
        </authorList>
    </citation>
    <scope>NUCLEOTIDE SEQUENCE [LARGE SCALE GENOMIC DNA]</scope>
    <source>
        <strain evidence="3 4">SNA2</strain>
    </source>
</reference>
<dbReference type="PIRSF" id="PIRSF018266">
    <property type="entry name" value="FecR"/>
    <property type="match status" value="1"/>
</dbReference>
<dbReference type="EMBL" id="CP139558">
    <property type="protein sequence ID" value="WPU94351.1"/>
    <property type="molecule type" value="Genomic_DNA"/>
</dbReference>